<keyword evidence="6" id="KW-0238">DNA-binding</keyword>
<comment type="subcellular location">
    <subcellularLocation>
        <location evidence="1">Nucleus</location>
    </subcellularLocation>
</comment>
<dbReference type="SUPFAM" id="SSF56784">
    <property type="entry name" value="HAD-like"/>
    <property type="match status" value="1"/>
</dbReference>
<keyword evidence="7" id="KW-0539">Nucleus</keyword>
<evidence type="ECO:0000256" key="3">
    <source>
        <dbReference type="ARBA" id="ARBA00022737"/>
    </source>
</evidence>
<accession>V7AHZ4</accession>
<dbReference type="SMART" id="SM01336">
    <property type="entry name" value="zf-PARP"/>
    <property type="match status" value="1"/>
</dbReference>
<dbReference type="CDD" id="cd22249">
    <property type="entry name" value="UDM1_RNF168_RNF169-like"/>
    <property type="match status" value="1"/>
</dbReference>
<evidence type="ECO:0000259" key="8">
    <source>
        <dbReference type="PROSITE" id="PS50064"/>
    </source>
</evidence>
<dbReference type="GO" id="GO:0006281">
    <property type="term" value="P:DNA repair"/>
    <property type="evidence" value="ECO:0007669"/>
    <property type="project" value="TreeGrafter"/>
</dbReference>
<dbReference type="FunFam" id="3.30.1740.10:FF:000006">
    <property type="entry name" value="Poly [ADP-ribose] polymerase"/>
    <property type="match status" value="1"/>
</dbReference>
<dbReference type="GO" id="GO:0003690">
    <property type="term" value="F:double-stranded DNA binding"/>
    <property type="evidence" value="ECO:0007669"/>
    <property type="project" value="TreeGrafter"/>
</dbReference>
<dbReference type="SUPFAM" id="SSF57716">
    <property type="entry name" value="Glucocorticoid receptor-like (DNA-binding domain)"/>
    <property type="match status" value="1"/>
</dbReference>
<evidence type="ECO:0000256" key="1">
    <source>
        <dbReference type="ARBA" id="ARBA00004123"/>
    </source>
</evidence>
<sequence length="377" mass="42388">MLRFPNFFFAVNVGRPNLPPLLLTVSAVASPLRNRNPPPLQMAPRDWMMAEYAKSNRSSCRACSKAIEAKTLRLALVSKGSGPFDAVKWHHLNCFPLSSHSPPSPQAIKGFSSLESSDQEALKKLFSENGKSEEKVHKATEDIENELQETEEHDSKRTKLWTPDVKAVVSIKFSVSDVNSKYKDATLLPKWKAFQTVIFLERDDGLRDSSKIAAFDFDGCLAKTDVKRVGANEWTLMHPSIPDKLQSLYNDGYKLVIFTNESNIERWKNKRQVAVDSKVGRLNNFIEKVKVPVQVFIACGVGLKSGAVKTNDDAFRKPKPGMWHLMEQHFNSGIVIDMDQSFYVGDAAGRRSDHSDADIKFAEAIGLKFYLPEEYFA</sequence>
<dbReference type="InterPro" id="IPR013954">
    <property type="entry name" value="PNK3P"/>
</dbReference>
<evidence type="ECO:0000313" key="9">
    <source>
        <dbReference type="EMBL" id="ESW05222.1"/>
    </source>
</evidence>
<dbReference type="CDD" id="cd01625">
    <property type="entry name" value="HAD_PNP"/>
    <property type="match status" value="1"/>
</dbReference>
<dbReference type="OMA" id="PKTGMWN"/>
<dbReference type="Gramene" id="ESW05222">
    <property type="protein sequence ID" value="ESW05222"/>
    <property type="gene ID" value="PHAVU_011G162300g"/>
</dbReference>
<evidence type="ECO:0000256" key="4">
    <source>
        <dbReference type="ARBA" id="ARBA00022771"/>
    </source>
</evidence>
<dbReference type="Gene3D" id="3.40.50.1000">
    <property type="entry name" value="HAD superfamily/HAD-like"/>
    <property type="match status" value="1"/>
</dbReference>
<dbReference type="GO" id="GO:0005634">
    <property type="term" value="C:nucleus"/>
    <property type="evidence" value="ECO:0007669"/>
    <property type="project" value="UniProtKB-SubCell"/>
</dbReference>
<organism evidence="9 10">
    <name type="scientific">Phaseolus vulgaris</name>
    <name type="common">Kidney bean</name>
    <name type="synonym">French bean</name>
    <dbReference type="NCBI Taxonomy" id="3885"/>
    <lineage>
        <taxon>Eukaryota</taxon>
        <taxon>Viridiplantae</taxon>
        <taxon>Streptophyta</taxon>
        <taxon>Embryophyta</taxon>
        <taxon>Tracheophyta</taxon>
        <taxon>Spermatophyta</taxon>
        <taxon>Magnoliopsida</taxon>
        <taxon>eudicotyledons</taxon>
        <taxon>Gunneridae</taxon>
        <taxon>Pentapetalae</taxon>
        <taxon>rosids</taxon>
        <taxon>fabids</taxon>
        <taxon>Fabales</taxon>
        <taxon>Fabaceae</taxon>
        <taxon>Papilionoideae</taxon>
        <taxon>50 kb inversion clade</taxon>
        <taxon>NPAAA clade</taxon>
        <taxon>indigoferoid/millettioid clade</taxon>
        <taxon>Phaseoleae</taxon>
        <taxon>Phaseolus</taxon>
    </lineage>
</organism>
<dbReference type="OrthoDB" id="19045at2759"/>
<evidence type="ECO:0000313" key="10">
    <source>
        <dbReference type="Proteomes" id="UP000000226"/>
    </source>
</evidence>
<protein>
    <recommendedName>
        <fullName evidence="8">PARP-type domain-containing protein</fullName>
    </recommendedName>
</protein>
<dbReference type="eggNOG" id="KOG2134">
    <property type="taxonomic scope" value="Eukaryota"/>
</dbReference>
<dbReference type="eggNOG" id="KOG1037">
    <property type="taxonomic scope" value="Eukaryota"/>
</dbReference>
<dbReference type="InterPro" id="IPR006549">
    <property type="entry name" value="HAD-SF_hydro_IIIA"/>
</dbReference>
<dbReference type="Proteomes" id="UP000000226">
    <property type="component" value="Chromosome 11"/>
</dbReference>
<keyword evidence="5" id="KW-0862">Zinc</keyword>
<dbReference type="PROSITE" id="PS50064">
    <property type="entry name" value="ZF_PARP_2"/>
    <property type="match status" value="1"/>
</dbReference>
<dbReference type="NCBIfam" id="TIGR01664">
    <property type="entry name" value="DNA-3'-Pase"/>
    <property type="match status" value="1"/>
</dbReference>
<dbReference type="InterPro" id="IPR036412">
    <property type="entry name" value="HAD-like_sf"/>
</dbReference>
<evidence type="ECO:0000256" key="2">
    <source>
        <dbReference type="ARBA" id="ARBA00022723"/>
    </source>
</evidence>
<evidence type="ECO:0000256" key="5">
    <source>
        <dbReference type="ARBA" id="ARBA00022833"/>
    </source>
</evidence>
<evidence type="ECO:0000256" key="7">
    <source>
        <dbReference type="ARBA" id="ARBA00023242"/>
    </source>
</evidence>
<dbReference type="GO" id="GO:0008270">
    <property type="term" value="F:zinc ion binding"/>
    <property type="evidence" value="ECO:0007669"/>
    <property type="project" value="UniProtKB-KW"/>
</dbReference>
<dbReference type="InterPro" id="IPR023214">
    <property type="entry name" value="HAD_sf"/>
</dbReference>
<dbReference type="PANTHER" id="PTHR12083:SF9">
    <property type="entry name" value="BIFUNCTIONAL POLYNUCLEOTIDE PHOSPHATASE_KINASE"/>
    <property type="match status" value="1"/>
</dbReference>
<dbReference type="EMBL" id="CM002298">
    <property type="protein sequence ID" value="ESW05222.1"/>
    <property type="molecule type" value="Genomic_DNA"/>
</dbReference>
<evidence type="ECO:0000256" key="6">
    <source>
        <dbReference type="ARBA" id="ARBA00023125"/>
    </source>
</evidence>
<keyword evidence="10" id="KW-1185">Reference proteome</keyword>
<dbReference type="GO" id="GO:0046404">
    <property type="term" value="F:ATP-dependent polydeoxyribonucleotide 5'-hydroxyl-kinase activity"/>
    <property type="evidence" value="ECO:0007669"/>
    <property type="project" value="TreeGrafter"/>
</dbReference>
<feature type="domain" description="PARP-type" evidence="8">
    <location>
        <begin position="48"/>
        <end position="130"/>
    </location>
</feature>
<dbReference type="Pfam" id="PF00645">
    <property type="entry name" value="zf-PARP"/>
    <property type="match status" value="1"/>
</dbReference>
<dbReference type="SMR" id="V7AHZ4"/>
<dbReference type="NCBIfam" id="TIGR01662">
    <property type="entry name" value="HAD-SF-IIIA"/>
    <property type="match status" value="1"/>
</dbReference>
<dbReference type="FunFam" id="3.40.50.1000:FF:000198">
    <property type="entry name" value="Bifunctional polynucleotide phosphatase/kinase"/>
    <property type="match status" value="1"/>
</dbReference>
<reference evidence="10" key="1">
    <citation type="journal article" date="2014" name="Nat. Genet.">
        <title>A reference genome for common bean and genome-wide analysis of dual domestications.</title>
        <authorList>
            <person name="Schmutz J."/>
            <person name="McClean P.E."/>
            <person name="Mamidi S."/>
            <person name="Wu G.A."/>
            <person name="Cannon S.B."/>
            <person name="Grimwood J."/>
            <person name="Jenkins J."/>
            <person name="Shu S."/>
            <person name="Song Q."/>
            <person name="Chavarro C."/>
            <person name="Torres-Torres M."/>
            <person name="Geffroy V."/>
            <person name="Moghaddam S.M."/>
            <person name="Gao D."/>
            <person name="Abernathy B."/>
            <person name="Barry K."/>
            <person name="Blair M."/>
            <person name="Brick M.A."/>
            <person name="Chovatia M."/>
            <person name="Gepts P."/>
            <person name="Goodstein D.M."/>
            <person name="Gonzales M."/>
            <person name="Hellsten U."/>
            <person name="Hyten D.L."/>
            <person name="Jia G."/>
            <person name="Kelly J.D."/>
            <person name="Kudrna D."/>
            <person name="Lee R."/>
            <person name="Richard M.M."/>
            <person name="Miklas P.N."/>
            <person name="Osorno J.M."/>
            <person name="Rodrigues J."/>
            <person name="Thareau V."/>
            <person name="Urrea C.A."/>
            <person name="Wang M."/>
            <person name="Yu Y."/>
            <person name="Zhang M."/>
            <person name="Wing R.A."/>
            <person name="Cregan P.B."/>
            <person name="Rokhsar D.S."/>
            <person name="Jackson S.A."/>
        </authorList>
    </citation>
    <scope>NUCLEOTIDE SEQUENCE [LARGE SCALE GENOMIC DNA]</scope>
    <source>
        <strain evidence="10">cv. G19833</strain>
    </source>
</reference>
<dbReference type="InterPro" id="IPR006551">
    <property type="entry name" value="Polynucleotide_phosphatase"/>
</dbReference>
<dbReference type="InterPro" id="IPR036957">
    <property type="entry name" value="Znf_PARP_sf"/>
</dbReference>
<dbReference type="Pfam" id="PF08645">
    <property type="entry name" value="PNK3P"/>
    <property type="match status" value="1"/>
</dbReference>
<name>V7AHZ4_PHAVU</name>
<dbReference type="Gene3D" id="3.30.1740.10">
    <property type="entry name" value="Zinc finger, PARP-type"/>
    <property type="match status" value="1"/>
</dbReference>
<keyword evidence="2" id="KW-0479">Metal-binding</keyword>
<dbReference type="STRING" id="3885.V7AHZ4"/>
<gene>
    <name evidence="9" type="ORF">PHAVU_011G162300g</name>
</gene>
<dbReference type="GO" id="GO:0046403">
    <property type="term" value="F:polynucleotide 3'-phosphatase activity"/>
    <property type="evidence" value="ECO:0007669"/>
    <property type="project" value="TreeGrafter"/>
</dbReference>
<keyword evidence="3" id="KW-0677">Repeat</keyword>
<dbReference type="InterPro" id="IPR001510">
    <property type="entry name" value="Znf_PARP"/>
</dbReference>
<dbReference type="AlphaFoldDB" id="V7AHZ4"/>
<proteinExistence type="predicted"/>
<dbReference type="PANTHER" id="PTHR12083">
    <property type="entry name" value="BIFUNCTIONAL POLYNUCLEOTIDE PHOSPHATASE/KINASE"/>
    <property type="match status" value="1"/>
</dbReference>
<keyword evidence="4" id="KW-0863">Zinc-finger</keyword>